<protein>
    <submittedName>
        <fullName evidence="6">Crp/Fnr family transcriptional regulator</fullName>
    </submittedName>
</protein>
<dbReference type="InterPro" id="IPR018490">
    <property type="entry name" value="cNMP-bd_dom_sf"/>
</dbReference>
<dbReference type="InterPro" id="IPR036390">
    <property type="entry name" value="WH_DNA-bd_sf"/>
</dbReference>
<keyword evidence="7" id="KW-1185">Reference proteome</keyword>
<dbReference type="SUPFAM" id="SSF51206">
    <property type="entry name" value="cAMP-binding domain-like"/>
    <property type="match status" value="1"/>
</dbReference>
<dbReference type="SMART" id="SM00100">
    <property type="entry name" value="cNMP"/>
    <property type="match status" value="1"/>
</dbReference>
<keyword evidence="2" id="KW-0238">DNA-binding</keyword>
<evidence type="ECO:0000256" key="1">
    <source>
        <dbReference type="ARBA" id="ARBA00023015"/>
    </source>
</evidence>
<evidence type="ECO:0000313" key="7">
    <source>
        <dbReference type="Proteomes" id="UP001597548"/>
    </source>
</evidence>
<evidence type="ECO:0000259" key="4">
    <source>
        <dbReference type="PROSITE" id="PS50042"/>
    </source>
</evidence>
<accession>A0ABW5ZWS5</accession>
<feature type="domain" description="Cyclic nucleotide-binding" evidence="4">
    <location>
        <begin position="14"/>
        <end position="105"/>
    </location>
</feature>
<keyword evidence="3" id="KW-0804">Transcription</keyword>
<dbReference type="EMBL" id="JBHUOS010000009">
    <property type="protein sequence ID" value="MFD2916187.1"/>
    <property type="molecule type" value="Genomic_DNA"/>
</dbReference>
<dbReference type="PANTHER" id="PTHR24567:SF26">
    <property type="entry name" value="REGULATORY PROTEIN YEIL"/>
    <property type="match status" value="1"/>
</dbReference>
<dbReference type="PROSITE" id="PS50042">
    <property type="entry name" value="CNMP_BINDING_3"/>
    <property type="match status" value="1"/>
</dbReference>
<dbReference type="InterPro" id="IPR050397">
    <property type="entry name" value="Env_Response_Regulators"/>
</dbReference>
<dbReference type="PROSITE" id="PS51063">
    <property type="entry name" value="HTH_CRP_2"/>
    <property type="match status" value="1"/>
</dbReference>
<evidence type="ECO:0000256" key="3">
    <source>
        <dbReference type="ARBA" id="ARBA00023163"/>
    </source>
</evidence>
<dbReference type="Pfam" id="PF13545">
    <property type="entry name" value="HTH_Crp_2"/>
    <property type="match status" value="1"/>
</dbReference>
<name>A0ABW5ZWS5_9FLAO</name>
<dbReference type="InterPro" id="IPR000595">
    <property type="entry name" value="cNMP-bd_dom"/>
</dbReference>
<comment type="caution">
    <text evidence="6">The sequence shown here is derived from an EMBL/GenBank/DDBJ whole genome shotgun (WGS) entry which is preliminary data.</text>
</comment>
<evidence type="ECO:0000259" key="5">
    <source>
        <dbReference type="PROSITE" id="PS51063"/>
    </source>
</evidence>
<evidence type="ECO:0000256" key="2">
    <source>
        <dbReference type="ARBA" id="ARBA00023125"/>
    </source>
</evidence>
<dbReference type="SUPFAM" id="SSF46785">
    <property type="entry name" value="Winged helix' DNA-binding domain"/>
    <property type="match status" value="1"/>
</dbReference>
<proteinExistence type="predicted"/>
<dbReference type="Gene3D" id="1.10.10.10">
    <property type="entry name" value="Winged helix-like DNA-binding domain superfamily/Winged helix DNA-binding domain"/>
    <property type="match status" value="1"/>
</dbReference>
<sequence>MSKCEHCISRQLNSMKSLTKEELKRVSDCKTTKFYKKGDIIFDEGESLSGVFCVRHGVAKLTKLSANGNDQTVKLLGKGELLGQRSIISDERTNLSAIALNDIELCFVPKDQIIEPLQKNQVFSFDVLQNLAKDLRGAEGDLIDMAQKSVKQRVAQVLIYVEKEFGVDEKGYLNLVLSRDDYANIVGTATESAIRIISQFKKDHLISTQGKQIKIENLQKLKLVE</sequence>
<reference evidence="7" key="1">
    <citation type="journal article" date="2019" name="Int. J. Syst. Evol. Microbiol.">
        <title>The Global Catalogue of Microorganisms (GCM) 10K type strain sequencing project: providing services to taxonomists for standard genome sequencing and annotation.</title>
        <authorList>
            <consortium name="The Broad Institute Genomics Platform"/>
            <consortium name="The Broad Institute Genome Sequencing Center for Infectious Disease"/>
            <person name="Wu L."/>
            <person name="Ma J."/>
        </authorList>
    </citation>
    <scope>NUCLEOTIDE SEQUENCE [LARGE SCALE GENOMIC DNA]</scope>
    <source>
        <strain evidence="7">KCTC 32514</strain>
    </source>
</reference>
<dbReference type="Gene3D" id="2.60.120.10">
    <property type="entry name" value="Jelly Rolls"/>
    <property type="match status" value="1"/>
</dbReference>
<dbReference type="InterPro" id="IPR036388">
    <property type="entry name" value="WH-like_DNA-bd_sf"/>
</dbReference>
<organism evidence="6 7">
    <name type="scientific">Psychroserpens luteus</name>
    <dbReference type="NCBI Taxonomy" id="1434066"/>
    <lineage>
        <taxon>Bacteria</taxon>
        <taxon>Pseudomonadati</taxon>
        <taxon>Bacteroidota</taxon>
        <taxon>Flavobacteriia</taxon>
        <taxon>Flavobacteriales</taxon>
        <taxon>Flavobacteriaceae</taxon>
        <taxon>Psychroserpens</taxon>
    </lineage>
</organism>
<gene>
    <name evidence="6" type="ORF">ACFS29_11095</name>
</gene>
<dbReference type="CDD" id="cd00038">
    <property type="entry name" value="CAP_ED"/>
    <property type="match status" value="1"/>
</dbReference>
<dbReference type="PANTHER" id="PTHR24567">
    <property type="entry name" value="CRP FAMILY TRANSCRIPTIONAL REGULATORY PROTEIN"/>
    <property type="match status" value="1"/>
</dbReference>
<dbReference type="InterPro" id="IPR012318">
    <property type="entry name" value="HTH_CRP"/>
</dbReference>
<keyword evidence="1" id="KW-0805">Transcription regulation</keyword>
<evidence type="ECO:0000313" key="6">
    <source>
        <dbReference type="EMBL" id="MFD2916187.1"/>
    </source>
</evidence>
<dbReference type="SMART" id="SM00419">
    <property type="entry name" value="HTH_CRP"/>
    <property type="match status" value="1"/>
</dbReference>
<dbReference type="RefSeq" id="WP_194508195.1">
    <property type="nucleotide sequence ID" value="NZ_JADILU010000004.1"/>
</dbReference>
<dbReference type="Proteomes" id="UP001597548">
    <property type="component" value="Unassembled WGS sequence"/>
</dbReference>
<dbReference type="Pfam" id="PF00027">
    <property type="entry name" value="cNMP_binding"/>
    <property type="match status" value="1"/>
</dbReference>
<dbReference type="InterPro" id="IPR014710">
    <property type="entry name" value="RmlC-like_jellyroll"/>
</dbReference>
<feature type="domain" description="HTH crp-type" evidence="5">
    <location>
        <begin position="148"/>
        <end position="219"/>
    </location>
</feature>